<dbReference type="InterPro" id="IPR017972">
    <property type="entry name" value="Cyt_P450_CS"/>
</dbReference>
<comment type="similarity">
    <text evidence="1 2">Belongs to the cytochrome P450 family.</text>
</comment>
<dbReference type="PROSITE" id="PS00086">
    <property type="entry name" value="CYTOCHROME_P450"/>
    <property type="match status" value="1"/>
</dbReference>
<dbReference type="Pfam" id="PF00067">
    <property type="entry name" value="p450"/>
    <property type="match status" value="1"/>
</dbReference>
<dbReference type="InterPro" id="IPR001128">
    <property type="entry name" value="Cyt_P450"/>
</dbReference>
<evidence type="ECO:0000256" key="2">
    <source>
        <dbReference type="RuleBase" id="RU000461"/>
    </source>
</evidence>
<keyword evidence="2" id="KW-0560">Oxidoreductase</keyword>
<keyword evidence="2" id="KW-0479">Metal-binding</keyword>
<dbReference type="PANTHER" id="PTHR46696:SF1">
    <property type="entry name" value="CYTOCHROME P450 YJIB-RELATED"/>
    <property type="match status" value="1"/>
</dbReference>
<proteinExistence type="inferred from homology"/>
<dbReference type="CDD" id="cd11029">
    <property type="entry name" value="CYP107-like"/>
    <property type="match status" value="1"/>
</dbReference>
<gene>
    <name evidence="3" type="ORF">KV110_06305</name>
</gene>
<name>A0ABX8RSY0_NOCIO</name>
<sequence length="417" mass="45962">MTKPLLKLGTEFVYDPHPVYDELRKQGPIHHVLLPNGLTAWLVVDYRLAREVLADDRIKKSAAGLAPITTRLRPGDSYTSVSQDLWEHMLSSDPPDHTRLRRLVTKGFTARTVELLHPRIDALADQLLDDMAGKSEVDLIADYALPIPMTVICELFGVPEADRARFRELSTTMTSSSAENAEDQEAAANSPFYATAAERGAASVELATYLIGLVAERSKDLGEDLLSQLIMANHEGDKLSDRELIAMLFLILVAGHETTVNLIGNGLFAMLRDRVLYEDLTRSPERIPAAIEEFLRYEGPVHLATLRYTAEPVTLAGIEIPAEELVSVSLAAADHDPSQFEHPDTIEIGQTGKSKGGHLAFGHGIHYCVGAPLARLEAKVAFEKILARYPNMKMAGDVQWRPSTFLRGLQTLPTVLD</sequence>
<dbReference type="EMBL" id="CP078145">
    <property type="protein sequence ID" value="QXN92737.1"/>
    <property type="molecule type" value="Genomic_DNA"/>
</dbReference>
<organism evidence="3 4">
    <name type="scientific">Nocardia iowensis</name>
    <dbReference type="NCBI Taxonomy" id="204891"/>
    <lineage>
        <taxon>Bacteria</taxon>
        <taxon>Bacillati</taxon>
        <taxon>Actinomycetota</taxon>
        <taxon>Actinomycetes</taxon>
        <taxon>Mycobacteriales</taxon>
        <taxon>Nocardiaceae</taxon>
        <taxon>Nocardia</taxon>
    </lineage>
</organism>
<protein>
    <submittedName>
        <fullName evidence="3">Cytochrome P450</fullName>
    </submittedName>
</protein>
<dbReference type="PANTHER" id="PTHR46696">
    <property type="entry name" value="P450, PUTATIVE (EUROFUNG)-RELATED"/>
    <property type="match status" value="1"/>
</dbReference>
<evidence type="ECO:0000313" key="4">
    <source>
        <dbReference type="Proteomes" id="UP000694257"/>
    </source>
</evidence>
<keyword evidence="2" id="KW-0503">Monooxygenase</keyword>
<dbReference type="Proteomes" id="UP000694257">
    <property type="component" value="Chromosome"/>
</dbReference>
<reference evidence="3 4" key="1">
    <citation type="submission" date="2021-07" db="EMBL/GenBank/DDBJ databases">
        <title>Whole Genome Sequence of Nocardia Iowensis.</title>
        <authorList>
            <person name="Lamm A."/>
            <person name="Collins-Fairclough A.M."/>
            <person name="Bunk B."/>
            <person name="Sproer C."/>
        </authorList>
    </citation>
    <scope>NUCLEOTIDE SEQUENCE [LARGE SCALE GENOMIC DNA]</scope>
    <source>
        <strain evidence="3 4">NRRL 5646</strain>
    </source>
</reference>
<dbReference type="RefSeq" id="WP_218474234.1">
    <property type="nucleotide sequence ID" value="NZ_BAABJN010000005.1"/>
</dbReference>
<keyword evidence="2" id="KW-0349">Heme</keyword>
<accession>A0ABX8RSY0</accession>
<evidence type="ECO:0000256" key="1">
    <source>
        <dbReference type="ARBA" id="ARBA00010617"/>
    </source>
</evidence>
<keyword evidence="4" id="KW-1185">Reference proteome</keyword>
<keyword evidence="2" id="KW-0408">Iron</keyword>
<evidence type="ECO:0000313" key="3">
    <source>
        <dbReference type="EMBL" id="QXN92737.1"/>
    </source>
</evidence>